<keyword evidence="2" id="KW-1185">Reference proteome</keyword>
<organism evidence="1 2">
    <name type="scientific">Artomyces pyxidatus</name>
    <dbReference type="NCBI Taxonomy" id="48021"/>
    <lineage>
        <taxon>Eukaryota</taxon>
        <taxon>Fungi</taxon>
        <taxon>Dikarya</taxon>
        <taxon>Basidiomycota</taxon>
        <taxon>Agaricomycotina</taxon>
        <taxon>Agaricomycetes</taxon>
        <taxon>Russulales</taxon>
        <taxon>Auriscalpiaceae</taxon>
        <taxon>Artomyces</taxon>
    </lineage>
</organism>
<gene>
    <name evidence="1" type="ORF">BV25DRAFT_1805137</name>
</gene>
<dbReference type="Proteomes" id="UP000814140">
    <property type="component" value="Unassembled WGS sequence"/>
</dbReference>
<feature type="non-terminal residue" evidence="1">
    <location>
        <position position="1"/>
    </location>
</feature>
<name>A0ACB8T0N7_9AGAM</name>
<protein>
    <submittedName>
        <fullName evidence="1">Cytochrome P450</fullName>
    </submittedName>
</protein>
<reference evidence="1" key="1">
    <citation type="submission" date="2021-03" db="EMBL/GenBank/DDBJ databases">
        <authorList>
            <consortium name="DOE Joint Genome Institute"/>
            <person name="Ahrendt S."/>
            <person name="Looney B.P."/>
            <person name="Miyauchi S."/>
            <person name="Morin E."/>
            <person name="Drula E."/>
            <person name="Courty P.E."/>
            <person name="Chicoki N."/>
            <person name="Fauchery L."/>
            <person name="Kohler A."/>
            <person name="Kuo A."/>
            <person name="Labutti K."/>
            <person name="Pangilinan J."/>
            <person name="Lipzen A."/>
            <person name="Riley R."/>
            <person name="Andreopoulos W."/>
            <person name="He G."/>
            <person name="Johnson J."/>
            <person name="Barry K.W."/>
            <person name="Grigoriev I.V."/>
            <person name="Nagy L."/>
            <person name="Hibbett D."/>
            <person name="Henrissat B."/>
            <person name="Matheny P.B."/>
            <person name="Labbe J."/>
            <person name="Martin F."/>
        </authorList>
    </citation>
    <scope>NUCLEOTIDE SEQUENCE</scope>
    <source>
        <strain evidence="1">HHB10654</strain>
    </source>
</reference>
<evidence type="ECO:0000313" key="2">
    <source>
        <dbReference type="Proteomes" id="UP000814140"/>
    </source>
</evidence>
<accession>A0ACB8T0N7</accession>
<dbReference type="EMBL" id="MU277211">
    <property type="protein sequence ID" value="KAI0061651.1"/>
    <property type="molecule type" value="Genomic_DNA"/>
</dbReference>
<evidence type="ECO:0000313" key="1">
    <source>
        <dbReference type="EMBL" id="KAI0061651.1"/>
    </source>
</evidence>
<reference evidence="1" key="2">
    <citation type="journal article" date="2022" name="New Phytol.">
        <title>Evolutionary transition to the ectomycorrhizal habit in the genomes of a hyperdiverse lineage of mushroom-forming fungi.</title>
        <authorList>
            <person name="Looney B."/>
            <person name="Miyauchi S."/>
            <person name="Morin E."/>
            <person name="Drula E."/>
            <person name="Courty P.E."/>
            <person name="Kohler A."/>
            <person name="Kuo A."/>
            <person name="LaButti K."/>
            <person name="Pangilinan J."/>
            <person name="Lipzen A."/>
            <person name="Riley R."/>
            <person name="Andreopoulos W."/>
            <person name="He G."/>
            <person name="Johnson J."/>
            <person name="Nolan M."/>
            <person name="Tritt A."/>
            <person name="Barry K.W."/>
            <person name="Grigoriev I.V."/>
            <person name="Nagy L.G."/>
            <person name="Hibbett D."/>
            <person name="Henrissat B."/>
            <person name="Matheny P.B."/>
            <person name="Labbe J."/>
            <person name="Martin F.M."/>
        </authorList>
    </citation>
    <scope>NUCLEOTIDE SEQUENCE</scope>
    <source>
        <strain evidence="1">HHB10654</strain>
    </source>
</reference>
<sequence length="135" mass="15085">HLVKGTICFANIKTCNQDAAVYGEDAVRFDPARHLNADGTIKAAKEEGHVTFGFGRRICVGRHMANDTLAIAMAVMLWAMNISRAKDEHGVDIPLKEDEFVNLELVQRPVPFKCSIVPRFPEVLDMLAAERDRHN</sequence>
<comment type="caution">
    <text evidence="1">The sequence shown here is derived from an EMBL/GenBank/DDBJ whole genome shotgun (WGS) entry which is preliminary data.</text>
</comment>
<proteinExistence type="predicted"/>